<feature type="domain" description="Arrestin-like N-terminal" evidence="2">
    <location>
        <begin position="7"/>
        <end position="121"/>
    </location>
</feature>
<organism evidence="3 4">
    <name type="scientific">[Candida] subhashii</name>
    <dbReference type="NCBI Taxonomy" id="561895"/>
    <lineage>
        <taxon>Eukaryota</taxon>
        <taxon>Fungi</taxon>
        <taxon>Dikarya</taxon>
        <taxon>Ascomycota</taxon>
        <taxon>Saccharomycotina</taxon>
        <taxon>Pichiomycetes</taxon>
        <taxon>Debaryomycetaceae</taxon>
        <taxon>Spathaspora</taxon>
    </lineage>
</organism>
<comment type="caution">
    <text evidence="3">The sequence shown here is derived from an EMBL/GenBank/DDBJ whole genome shotgun (WGS) entry which is preliminary data.</text>
</comment>
<feature type="compositionally biased region" description="Low complexity" evidence="1">
    <location>
        <begin position="170"/>
        <end position="189"/>
    </location>
</feature>
<proteinExistence type="predicted"/>
<dbReference type="OrthoDB" id="3365616at2759"/>
<gene>
    <name evidence="3" type="ORF">J8A68_005840</name>
</gene>
<evidence type="ECO:0000259" key="2">
    <source>
        <dbReference type="Pfam" id="PF00339"/>
    </source>
</evidence>
<feature type="region of interest" description="Disordered" evidence="1">
    <location>
        <begin position="164"/>
        <end position="196"/>
    </location>
</feature>
<dbReference type="AlphaFoldDB" id="A0A8J5UUE1"/>
<dbReference type="Pfam" id="PF00339">
    <property type="entry name" value="Arrestin_N"/>
    <property type="match status" value="1"/>
</dbReference>
<feature type="region of interest" description="Disordered" evidence="1">
    <location>
        <begin position="561"/>
        <end position="640"/>
    </location>
</feature>
<keyword evidence="4" id="KW-1185">Reference proteome</keyword>
<accession>A0A8J5UUE1</accession>
<feature type="compositionally biased region" description="Polar residues" evidence="1">
    <location>
        <begin position="561"/>
        <end position="571"/>
    </location>
</feature>
<dbReference type="InterPro" id="IPR011021">
    <property type="entry name" value="Arrestin-like_N"/>
</dbReference>
<feature type="compositionally biased region" description="Low complexity" evidence="1">
    <location>
        <begin position="280"/>
        <end position="303"/>
    </location>
</feature>
<feature type="region of interest" description="Disordered" evidence="1">
    <location>
        <begin position="322"/>
        <end position="349"/>
    </location>
</feature>
<evidence type="ECO:0000313" key="3">
    <source>
        <dbReference type="EMBL" id="KAG7660574.1"/>
    </source>
</evidence>
<evidence type="ECO:0000256" key="1">
    <source>
        <dbReference type="SAM" id="MobiDB-lite"/>
    </source>
</evidence>
<dbReference type="RefSeq" id="XP_049260807.1">
    <property type="nucleotide sequence ID" value="XM_049409949.1"/>
</dbReference>
<protein>
    <recommendedName>
        <fullName evidence="2">Arrestin-like N-terminal domain-containing protein</fullName>
    </recommendedName>
</protein>
<reference evidence="3 4" key="1">
    <citation type="journal article" date="2021" name="DNA Res.">
        <title>Genome analysis of Candida subhashii reveals its hybrid nature and dual mitochondrial genome conformations.</title>
        <authorList>
            <person name="Mixao V."/>
            <person name="Hegedusova E."/>
            <person name="Saus E."/>
            <person name="Pryszcz L.P."/>
            <person name="Cillingova A."/>
            <person name="Nosek J."/>
            <person name="Gabaldon T."/>
        </authorList>
    </citation>
    <scope>NUCLEOTIDE SEQUENCE [LARGE SCALE GENOMIC DNA]</scope>
    <source>
        <strain evidence="3 4">CBS 10753</strain>
    </source>
</reference>
<feature type="region of interest" description="Disordered" evidence="1">
    <location>
        <begin position="277"/>
        <end position="309"/>
    </location>
</feature>
<dbReference type="GeneID" id="73472640"/>
<dbReference type="CDD" id="cd22952">
    <property type="entry name" value="ART10-like"/>
    <property type="match status" value="1"/>
</dbReference>
<dbReference type="Proteomes" id="UP000694255">
    <property type="component" value="Unassembled WGS sequence"/>
</dbReference>
<dbReference type="EMBL" id="JAGSYN010000276">
    <property type="protein sequence ID" value="KAG7660574.1"/>
    <property type="molecule type" value="Genomic_DNA"/>
</dbReference>
<name>A0A8J5UUE1_9ASCO</name>
<evidence type="ECO:0000313" key="4">
    <source>
        <dbReference type="Proteomes" id="UP000694255"/>
    </source>
</evidence>
<sequence length="672" mass="75314">MAICDVKIEIDRHETDGTFTNHDIIRGTVTLVVTDSISLNYIQVKLEGLSSTQLTVSTSTNRKDRDRKDKILKDVHKVLYDTVIVFPPDNIRQVSSAKEFTLIPGNYSYPFQFKIPLNNSCVKMTGITNKISFNKKTFDVMINNGNFNPSLILNNAQKLIQNFTTPPPTGYSSSSSSLNPQSQSQQTTPYHITSQLPPSLSGNGEFASIKYYVKVTCKRASFLKTNLRAFDPFIFLPLDLDAHNRPLLGHSSYEEYKEVFVRKELTFRNRIPEIIGVRVPSPKSNPSSSSTTTKPTALPPKITNIQPKKPGLLQRLFDPNLAGSSSSSTSINNYKRSPSPPAQKKKENSYFPKVKAQDVPFSFEVRFRHPAFLIPTKPPSFKLFLVSKLNPDRFTLSEYNRPGESNGLGVVYLQKLQVDLTSTTIISVLESDGNTKEIHMGKNEEVINICSNNYKNSKFDLMNCKKNKTGISSTANNNSIYELEIPSAYFKNCILPDFLAPSFKTCNITRKYNLTITAGFSCEKIIDFTNLQEFNKKIKYVDLQCSNIKVLSGLNMTPTLHSNASSRTSSVPNIQPPPGKIPSPTTTSSPPSPYPIEKPPPPMPERPSSPLVSQQSSSSLVDEFGELGMGGGDELLPTYDDVMREATYQDDSEHQRARRRYQVHEQYYNNLD</sequence>
<feature type="compositionally biased region" description="Pro residues" evidence="1">
    <location>
        <begin position="590"/>
        <end position="607"/>
    </location>
</feature>
<feature type="compositionally biased region" description="Low complexity" evidence="1">
    <location>
        <begin position="608"/>
        <end position="621"/>
    </location>
</feature>